<dbReference type="Gene3D" id="3.40.50.2300">
    <property type="match status" value="1"/>
</dbReference>
<dbReference type="GO" id="GO:0005829">
    <property type="term" value="C:cytosol"/>
    <property type="evidence" value="ECO:0007669"/>
    <property type="project" value="TreeGrafter"/>
</dbReference>
<accession>X1SFV4</accession>
<keyword evidence="2" id="KW-0902">Two-component regulatory system</keyword>
<evidence type="ECO:0000259" key="6">
    <source>
        <dbReference type="PROSITE" id="PS50110"/>
    </source>
</evidence>
<dbReference type="InterPro" id="IPR001789">
    <property type="entry name" value="Sig_transdc_resp-reg_receiver"/>
</dbReference>
<protein>
    <recommendedName>
        <fullName evidence="9">Response regulatory domain-containing protein</fullName>
    </recommendedName>
</protein>
<dbReference type="PROSITE" id="PS50943">
    <property type="entry name" value="HTH_CROC1"/>
    <property type="match status" value="1"/>
</dbReference>
<evidence type="ECO:0000256" key="1">
    <source>
        <dbReference type="ARBA" id="ARBA00022553"/>
    </source>
</evidence>
<dbReference type="InterPro" id="IPR010982">
    <property type="entry name" value="Lambda_DNA-bd_dom_sf"/>
</dbReference>
<feature type="domain" description="Response regulatory" evidence="6">
    <location>
        <begin position="13"/>
        <end position="127"/>
    </location>
</feature>
<evidence type="ECO:0000256" key="3">
    <source>
        <dbReference type="ARBA" id="ARBA00023015"/>
    </source>
</evidence>
<evidence type="ECO:0000259" key="7">
    <source>
        <dbReference type="PROSITE" id="PS50943"/>
    </source>
</evidence>
<dbReference type="PANTHER" id="PTHR48111:SF1">
    <property type="entry name" value="TWO-COMPONENT RESPONSE REGULATOR ORR33"/>
    <property type="match status" value="1"/>
</dbReference>
<organism evidence="8">
    <name type="scientific">marine sediment metagenome</name>
    <dbReference type="NCBI Taxonomy" id="412755"/>
    <lineage>
        <taxon>unclassified sequences</taxon>
        <taxon>metagenomes</taxon>
        <taxon>ecological metagenomes</taxon>
    </lineage>
</organism>
<keyword evidence="3" id="KW-0805">Transcription regulation</keyword>
<dbReference type="Pfam" id="PF01381">
    <property type="entry name" value="HTH_3"/>
    <property type="match status" value="1"/>
</dbReference>
<dbReference type="SMART" id="SM00448">
    <property type="entry name" value="REC"/>
    <property type="match status" value="1"/>
</dbReference>
<dbReference type="SUPFAM" id="SSF47413">
    <property type="entry name" value="lambda repressor-like DNA-binding domains"/>
    <property type="match status" value="1"/>
</dbReference>
<proteinExistence type="predicted"/>
<gene>
    <name evidence="8" type="ORF">S12H4_20272</name>
</gene>
<comment type="caution">
    <text evidence="8">The sequence shown here is derived from an EMBL/GenBank/DDBJ whole genome shotgun (WGS) entry which is preliminary data.</text>
</comment>
<keyword evidence="4" id="KW-0238">DNA-binding</keyword>
<dbReference type="GO" id="GO:0006355">
    <property type="term" value="P:regulation of DNA-templated transcription"/>
    <property type="evidence" value="ECO:0007669"/>
    <property type="project" value="TreeGrafter"/>
</dbReference>
<dbReference type="PANTHER" id="PTHR48111">
    <property type="entry name" value="REGULATOR OF RPOS"/>
    <property type="match status" value="1"/>
</dbReference>
<feature type="domain" description="HTH cro/C1-type" evidence="7">
    <location>
        <begin position="148"/>
        <end position="202"/>
    </location>
</feature>
<dbReference type="EMBL" id="BARW01010253">
    <property type="protein sequence ID" value="GAI74305.1"/>
    <property type="molecule type" value="Genomic_DNA"/>
</dbReference>
<keyword evidence="5" id="KW-0804">Transcription</keyword>
<dbReference type="GO" id="GO:0032993">
    <property type="term" value="C:protein-DNA complex"/>
    <property type="evidence" value="ECO:0007669"/>
    <property type="project" value="TreeGrafter"/>
</dbReference>
<reference evidence="8" key="1">
    <citation type="journal article" date="2014" name="Front. Microbiol.">
        <title>High frequency of phylogenetically diverse reductive dehalogenase-homologous genes in deep subseafloor sedimentary metagenomes.</title>
        <authorList>
            <person name="Kawai M."/>
            <person name="Futagami T."/>
            <person name="Toyoda A."/>
            <person name="Takaki Y."/>
            <person name="Nishi S."/>
            <person name="Hori S."/>
            <person name="Arai W."/>
            <person name="Tsubouchi T."/>
            <person name="Morono Y."/>
            <person name="Uchiyama I."/>
            <person name="Ito T."/>
            <person name="Fujiyama A."/>
            <person name="Inagaki F."/>
            <person name="Takami H."/>
        </authorList>
    </citation>
    <scope>NUCLEOTIDE SEQUENCE</scope>
    <source>
        <strain evidence="8">Expedition CK06-06</strain>
    </source>
</reference>
<dbReference type="PROSITE" id="PS50110">
    <property type="entry name" value="RESPONSE_REGULATORY"/>
    <property type="match status" value="1"/>
</dbReference>
<name>X1SFV4_9ZZZZ</name>
<dbReference type="Gene3D" id="1.10.260.40">
    <property type="entry name" value="lambda repressor-like DNA-binding domains"/>
    <property type="match status" value="1"/>
</dbReference>
<dbReference type="InterPro" id="IPR039420">
    <property type="entry name" value="WalR-like"/>
</dbReference>
<dbReference type="SUPFAM" id="SSF52172">
    <property type="entry name" value="CheY-like"/>
    <property type="match status" value="1"/>
</dbReference>
<evidence type="ECO:0000256" key="5">
    <source>
        <dbReference type="ARBA" id="ARBA00023163"/>
    </source>
</evidence>
<dbReference type="Pfam" id="PF00072">
    <property type="entry name" value="Response_reg"/>
    <property type="match status" value="1"/>
</dbReference>
<evidence type="ECO:0008006" key="9">
    <source>
        <dbReference type="Google" id="ProtNLM"/>
    </source>
</evidence>
<dbReference type="InterPro" id="IPR001387">
    <property type="entry name" value="Cro/C1-type_HTH"/>
</dbReference>
<sequence length="208" mass="23760">MNKISVGEEERIKIMIVEDNVEVAESIKNYLISENFEVTIYNEAPEALTELKKGTYHLVLLDLRMPKMSGEEMLRKMREGGWNIPVIILTAYPSVKSAIESLKLQAFDYIEKPFRMSRLLDTIKSVIKEGGITTRPKEILMSKIGERMSFLRHEKKLTLRQLATRAGVSPSLLSKIEVGSSSPSLFTIYRVTKSLEISLRSFFEDIEI</sequence>
<dbReference type="AlphaFoldDB" id="X1SFV4"/>
<dbReference type="GO" id="GO:0000976">
    <property type="term" value="F:transcription cis-regulatory region binding"/>
    <property type="evidence" value="ECO:0007669"/>
    <property type="project" value="TreeGrafter"/>
</dbReference>
<dbReference type="InterPro" id="IPR011006">
    <property type="entry name" value="CheY-like_superfamily"/>
</dbReference>
<dbReference type="SMART" id="SM00530">
    <property type="entry name" value="HTH_XRE"/>
    <property type="match status" value="1"/>
</dbReference>
<keyword evidence="1" id="KW-0597">Phosphoprotein</keyword>
<dbReference type="GO" id="GO:0000156">
    <property type="term" value="F:phosphorelay response regulator activity"/>
    <property type="evidence" value="ECO:0007669"/>
    <property type="project" value="TreeGrafter"/>
</dbReference>
<evidence type="ECO:0000313" key="8">
    <source>
        <dbReference type="EMBL" id="GAI74305.1"/>
    </source>
</evidence>
<evidence type="ECO:0000256" key="4">
    <source>
        <dbReference type="ARBA" id="ARBA00023125"/>
    </source>
</evidence>
<dbReference type="CDD" id="cd00093">
    <property type="entry name" value="HTH_XRE"/>
    <property type="match status" value="1"/>
</dbReference>
<evidence type="ECO:0000256" key="2">
    <source>
        <dbReference type="ARBA" id="ARBA00023012"/>
    </source>
</evidence>